<proteinExistence type="predicted"/>
<dbReference type="Proteomes" id="UP000625682">
    <property type="component" value="Unassembled WGS sequence"/>
</dbReference>
<dbReference type="EMBL" id="BMMU01000004">
    <property type="protein sequence ID" value="GGJ22982.1"/>
    <property type="molecule type" value="Genomic_DNA"/>
</dbReference>
<sequence>MGSIRDAIRAAQDIKTQKDVELPEWDVTVDVWGLPSGDWEAYQNKLNRIHFQEGKAGAEMAVKSNRAQIVAKALYEPGTDRLVFPDLAEGIATLSKKNQGTVDGLFKLCRHLSGEDRDFEQKVKDAEGNSDGDQS</sequence>
<evidence type="ECO:0000313" key="1">
    <source>
        <dbReference type="EMBL" id="GGJ22982.1"/>
    </source>
</evidence>
<evidence type="ECO:0000313" key="2">
    <source>
        <dbReference type="Proteomes" id="UP000625682"/>
    </source>
</evidence>
<dbReference type="Gene3D" id="3.30.2220.20">
    <property type="entry name" value="Phage tail assembly chaperone gp13-like"/>
    <property type="match status" value="1"/>
</dbReference>
<dbReference type="InterPro" id="IPR038556">
    <property type="entry name" value="TAC_Gp13-like_sf"/>
</dbReference>
<comment type="caution">
    <text evidence="1">The sequence shown here is derived from an EMBL/GenBank/DDBJ whole genome shotgun (WGS) entry which is preliminary data.</text>
</comment>
<protein>
    <submittedName>
        <fullName evidence="1">Uncharacterized protein</fullName>
    </submittedName>
</protein>
<reference evidence="1" key="2">
    <citation type="submission" date="2020-09" db="EMBL/GenBank/DDBJ databases">
        <authorList>
            <person name="Sun Q."/>
            <person name="Zhou Y."/>
        </authorList>
    </citation>
    <scope>NUCLEOTIDE SEQUENCE</scope>
    <source>
        <strain evidence="1">CGMCC 4.7272</strain>
    </source>
</reference>
<reference evidence="1" key="1">
    <citation type="journal article" date="2014" name="Int. J. Syst. Evol. Microbiol.">
        <title>Complete genome sequence of Corynebacterium casei LMG S-19264T (=DSM 44701T), isolated from a smear-ripened cheese.</title>
        <authorList>
            <consortium name="US DOE Joint Genome Institute (JGI-PGF)"/>
            <person name="Walter F."/>
            <person name="Albersmeier A."/>
            <person name="Kalinowski J."/>
            <person name="Ruckert C."/>
        </authorList>
    </citation>
    <scope>NUCLEOTIDE SEQUENCE</scope>
    <source>
        <strain evidence="1">CGMCC 4.7272</strain>
    </source>
</reference>
<dbReference type="RefSeq" id="WP_189146845.1">
    <property type="nucleotide sequence ID" value="NZ_BAABER010000001.1"/>
</dbReference>
<name>A0A917KP97_9ACTN</name>
<dbReference type="AlphaFoldDB" id="A0A917KP97"/>
<gene>
    <name evidence="1" type="ORF">GCM10012282_19350</name>
</gene>
<keyword evidence="2" id="KW-1185">Reference proteome</keyword>
<organism evidence="1 2">
    <name type="scientific">Streptomyces lacrimifluminis</name>
    <dbReference type="NCBI Taxonomy" id="1500077"/>
    <lineage>
        <taxon>Bacteria</taxon>
        <taxon>Bacillati</taxon>
        <taxon>Actinomycetota</taxon>
        <taxon>Actinomycetes</taxon>
        <taxon>Kitasatosporales</taxon>
        <taxon>Streptomycetaceae</taxon>
        <taxon>Streptomyces</taxon>
    </lineage>
</organism>
<accession>A0A917KP97</accession>